<comment type="subcellular location">
    <subcellularLocation>
        <location evidence="2">Chromosome</location>
        <location evidence="2">Centromere</location>
    </subcellularLocation>
    <subcellularLocation>
        <location evidence="1">Nucleus</location>
    </subcellularLocation>
</comment>
<reference evidence="12" key="2">
    <citation type="submission" date="2008-08" db="EMBL/GenBank/DDBJ databases">
        <authorList>
            <consortium name="Diatom Consortium"/>
            <person name="Grigoriev I."/>
            <person name="Grimwood J."/>
            <person name="Kuo A."/>
            <person name="Otillar R.P."/>
            <person name="Salamov A."/>
            <person name="Detter J.C."/>
            <person name="Lindquist E."/>
            <person name="Shapiro H."/>
            <person name="Lucas S."/>
            <person name="Glavina del Rio T."/>
            <person name="Pitluck S."/>
            <person name="Rokhsar D."/>
            <person name="Bowler C."/>
        </authorList>
    </citation>
    <scope>GENOME REANNOTATION</scope>
    <source>
        <strain evidence="12">CCAP 1055/1</strain>
    </source>
</reference>
<dbReference type="AlphaFoldDB" id="B7G111"/>
<feature type="region of interest" description="Disordered" evidence="10">
    <location>
        <begin position="114"/>
        <end position="140"/>
    </location>
</feature>
<dbReference type="eggNOG" id="ENOG502T1F2">
    <property type="taxonomic scope" value="Eukaryota"/>
</dbReference>
<dbReference type="InParanoid" id="B7G111"/>
<sequence length="232" mass="25530">MAQVSRQEDRDAPKRHLQGCFNSEDGGPSEIDGTNAAHIASILDDLKSEFQQRLDSLAADLTQSKNKQQQAYASGMVKLPKSIKSMKVSEFNALYKIDLIRAVRRVREDHPIVSKNRDRLATATPEPTRRNNRPIETPSRTVRRGEALYSQNGSPLDAAEQGALVATVTKKNRGNAALSSAASFDFCVGEGKYVTLGDPSNMKDLDSELKNSALSQLKLMQDQIAIAMKQLE</sequence>
<evidence type="ECO:0000256" key="7">
    <source>
        <dbReference type="ARBA" id="ARBA00023242"/>
    </source>
</evidence>
<dbReference type="PANTHER" id="PTHR16040:SF7">
    <property type="entry name" value="AUSTRALIN, ISOFORM A-RELATED"/>
    <property type="match status" value="1"/>
</dbReference>
<evidence type="ECO:0000313" key="11">
    <source>
        <dbReference type="EMBL" id="EEC47609.1"/>
    </source>
</evidence>
<dbReference type="Proteomes" id="UP000000759">
    <property type="component" value="Chromosome 10"/>
</dbReference>
<gene>
    <name evidence="11" type="ORF">PHATRDRAFT_46380</name>
</gene>
<keyword evidence="12" id="KW-1185">Reference proteome</keyword>
<reference evidence="11 12" key="1">
    <citation type="journal article" date="2008" name="Nature">
        <title>The Phaeodactylum genome reveals the evolutionary history of diatom genomes.</title>
        <authorList>
            <person name="Bowler C."/>
            <person name="Allen A.E."/>
            <person name="Badger J.H."/>
            <person name="Grimwood J."/>
            <person name="Jabbari K."/>
            <person name="Kuo A."/>
            <person name="Maheswari U."/>
            <person name="Martens C."/>
            <person name="Maumus F."/>
            <person name="Otillar R.P."/>
            <person name="Rayko E."/>
            <person name="Salamov A."/>
            <person name="Vandepoele K."/>
            <person name="Beszteri B."/>
            <person name="Gruber A."/>
            <person name="Heijde M."/>
            <person name="Katinka M."/>
            <person name="Mock T."/>
            <person name="Valentin K."/>
            <person name="Verret F."/>
            <person name="Berges J.A."/>
            <person name="Brownlee C."/>
            <person name="Cadoret J.P."/>
            <person name="Chiovitti A."/>
            <person name="Choi C.J."/>
            <person name="Coesel S."/>
            <person name="De Martino A."/>
            <person name="Detter J.C."/>
            <person name="Durkin C."/>
            <person name="Falciatore A."/>
            <person name="Fournet J."/>
            <person name="Haruta M."/>
            <person name="Huysman M.J."/>
            <person name="Jenkins B.D."/>
            <person name="Jiroutova K."/>
            <person name="Jorgensen R.E."/>
            <person name="Joubert Y."/>
            <person name="Kaplan A."/>
            <person name="Kroger N."/>
            <person name="Kroth P.G."/>
            <person name="La Roche J."/>
            <person name="Lindquist E."/>
            <person name="Lommer M."/>
            <person name="Martin-Jezequel V."/>
            <person name="Lopez P.J."/>
            <person name="Lucas S."/>
            <person name="Mangogna M."/>
            <person name="McGinnis K."/>
            <person name="Medlin L.K."/>
            <person name="Montsant A."/>
            <person name="Oudot-Le Secq M.P."/>
            <person name="Napoli C."/>
            <person name="Obornik M."/>
            <person name="Parker M.S."/>
            <person name="Petit J.L."/>
            <person name="Porcel B.M."/>
            <person name="Poulsen N."/>
            <person name="Robison M."/>
            <person name="Rychlewski L."/>
            <person name="Rynearson T.A."/>
            <person name="Schmutz J."/>
            <person name="Shapiro H."/>
            <person name="Siaut M."/>
            <person name="Stanley M."/>
            <person name="Sussman M.R."/>
            <person name="Taylor A.R."/>
            <person name="Vardi A."/>
            <person name="von Dassow P."/>
            <person name="Vyverman W."/>
            <person name="Willis A."/>
            <person name="Wyrwicz L.S."/>
            <person name="Rokhsar D.S."/>
            <person name="Weissenbach J."/>
            <person name="Armbrust E.V."/>
            <person name="Green B.R."/>
            <person name="Van de Peer Y."/>
            <person name="Grigoriev I.V."/>
        </authorList>
    </citation>
    <scope>NUCLEOTIDE SEQUENCE [LARGE SCALE GENOMIC DNA]</scope>
    <source>
        <strain evidence="11 12">CCAP 1055/1</strain>
    </source>
</reference>
<dbReference type="EMBL" id="CM000613">
    <property type="protein sequence ID" value="EEC47609.1"/>
    <property type="molecule type" value="Genomic_DNA"/>
</dbReference>
<dbReference type="RefSeq" id="XP_002180957.1">
    <property type="nucleotide sequence ID" value="XM_002180921.1"/>
</dbReference>
<evidence type="ECO:0000256" key="4">
    <source>
        <dbReference type="ARBA" id="ARBA00022454"/>
    </source>
</evidence>
<name>B7G111_PHATC</name>
<evidence type="ECO:0000256" key="10">
    <source>
        <dbReference type="SAM" id="MobiDB-lite"/>
    </source>
</evidence>
<evidence type="ECO:0000256" key="5">
    <source>
        <dbReference type="ARBA" id="ARBA00022618"/>
    </source>
</evidence>
<dbReference type="OrthoDB" id="2392550at2759"/>
<dbReference type="KEGG" id="pti:PHATRDRAFT_46380"/>
<organism evidence="11 12">
    <name type="scientific">Phaeodactylum tricornutum (strain CCAP 1055/1)</name>
    <dbReference type="NCBI Taxonomy" id="556484"/>
    <lineage>
        <taxon>Eukaryota</taxon>
        <taxon>Sar</taxon>
        <taxon>Stramenopiles</taxon>
        <taxon>Ochrophyta</taxon>
        <taxon>Bacillariophyta</taxon>
        <taxon>Bacillariophyceae</taxon>
        <taxon>Bacillariophycidae</taxon>
        <taxon>Naviculales</taxon>
        <taxon>Phaeodactylaceae</taxon>
        <taxon>Phaeodactylum</taxon>
    </lineage>
</organism>
<proteinExistence type="inferred from homology"/>
<protein>
    <recommendedName>
        <fullName evidence="13">Borealin N-terminal domain-containing protein</fullName>
    </recommendedName>
</protein>
<keyword evidence="6" id="KW-0498">Mitosis</keyword>
<dbReference type="GO" id="GO:0000775">
    <property type="term" value="C:chromosome, centromeric region"/>
    <property type="evidence" value="ECO:0007669"/>
    <property type="project" value="UniProtKB-SubCell"/>
</dbReference>
<evidence type="ECO:0000256" key="3">
    <source>
        <dbReference type="ARBA" id="ARBA00009914"/>
    </source>
</evidence>
<feature type="region of interest" description="Disordered" evidence="10">
    <location>
        <begin position="1"/>
        <end position="33"/>
    </location>
</feature>
<comment type="similarity">
    <text evidence="3">Belongs to the borealin family.</text>
</comment>
<dbReference type="InterPro" id="IPR018867">
    <property type="entry name" value="Cell_div_borealin"/>
</dbReference>
<keyword evidence="7" id="KW-0539">Nucleus</keyword>
<keyword evidence="4" id="KW-0158">Chromosome</keyword>
<evidence type="ECO:0000256" key="1">
    <source>
        <dbReference type="ARBA" id="ARBA00004123"/>
    </source>
</evidence>
<keyword evidence="5" id="KW-0132">Cell division</keyword>
<dbReference type="HOGENOM" id="CLU_1196859_0_0_1"/>
<evidence type="ECO:0008006" key="13">
    <source>
        <dbReference type="Google" id="ProtNLM"/>
    </source>
</evidence>
<evidence type="ECO:0000256" key="6">
    <source>
        <dbReference type="ARBA" id="ARBA00022776"/>
    </source>
</evidence>
<dbReference type="Gene3D" id="6.10.250.1900">
    <property type="match status" value="1"/>
</dbReference>
<dbReference type="GeneID" id="7201640"/>
<evidence type="ECO:0000256" key="9">
    <source>
        <dbReference type="ARBA" id="ARBA00023328"/>
    </source>
</evidence>
<evidence type="ECO:0000256" key="8">
    <source>
        <dbReference type="ARBA" id="ARBA00023306"/>
    </source>
</evidence>
<feature type="compositionally biased region" description="Basic and acidic residues" evidence="10">
    <location>
        <begin position="1"/>
        <end position="14"/>
    </location>
</feature>
<keyword evidence="8" id="KW-0131">Cell cycle</keyword>
<dbReference type="GO" id="GO:0051301">
    <property type="term" value="P:cell division"/>
    <property type="evidence" value="ECO:0007669"/>
    <property type="project" value="UniProtKB-KW"/>
</dbReference>
<dbReference type="PaxDb" id="2850-Phatr46380"/>
<dbReference type="OMA" id="CGETIMS"/>
<dbReference type="GO" id="GO:0005634">
    <property type="term" value="C:nucleus"/>
    <property type="evidence" value="ECO:0007669"/>
    <property type="project" value="UniProtKB-SubCell"/>
</dbReference>
<keyword evidence="9" id="KW-0137">Centromere</keyword>
<accession>B7G111</accession>
<evidence type="ECO:0000313" key="12">
    <source>
        <dbReference type="Proteomes" id="UP000000759"/>
    </source>
</evidence>
<dbReference type="PANTHER" id="PTHR16040">
    <property type="entry name" value="AUSTRALIN, ISOFORM A-RELATED"/>
    <property type="match status" value="1"/>
</dbReference>
<evidence type="ECO:0000256" key="2">
    <source>
        <dbReference type="ARBA" id="ARBA00004584"/>
    </source>
</evidence>